<comment type="caution">
    <text evidence="2">The sequence shown here is derived from an EMBL/GenBank/DDBJ whole genome shotgun (WGS) entry which is preliminary data.</text>
</comment>
<evidence type="ECO:0000313" key="2">
    <source>
        <dbReference type="EMBL" id="MDX8029347.1"/>
    </source>
</evidence>
<name>A0ABU4STV8_9PSEU</name>
<dbReference type="Proteomes" id="UP001285521">
    <property type="component" value="Unassembled WGS sequence"/>
</dbReference>
<keyword evidence="3" id="KW-1185">Reference proteome</keyword>
<protein>
    <submittedName>
        <fullName evidence="2">Uncharacterized protein</fullName>
    </submittedName>
</protein>
<keyword evidence="1" id="KW-0732">Signal</keyword>
<gene>
    <name evidence="2" type="ORF">SK803_03955</name>
</gene>
<dbReference type="RefSeq" id="WP_319964345.1">
    <property type="nucleotide sequence ID" value="NZ_JAXAVW010000002.1"/>
</dbReference>
<feature type="signal peptide" evidence="1">
    <location>
        <begin position="1"/>
        <end position="27"/>
    </location>
</feature>
<reference evidence="2 3" key="1">
    <citation type="submission" date="2023-11" db="EMBL/GenBank/DDBJ databases">
        <title>Lentzea sokolovensis, sp. nov., Lentzea kristufkii, sp. nov., and Lentzea miocenensis, sp. nov., rare actinobacteria from Sokolov Coal Basin, Miocene lacustrine sediment, Czech Republic.</title>
        <authorList>
            <person name="Lara A."/>
            <person name="Kotroba L."/>
            <person name="Nouioui I."/>
            <person name="Neumann-Schaal M."/>
            <person name="Mast Y."/>
            <person name="Chronakova A."/>
        </authorList>
    </citation>
    <scope>NUCLEOTIDE SEQUENCE [LARGE SCALE GENOMIC DNA]</scope>
    <source>
        <strain evidence="2 3">BCCO 10_0856</strain>
    </source>
</reference>
<accession>A0ABU4STV8</accession>
<proteinExistence type="predicted"/>
<feature type="chain" id="PRO_5045411540" evidence="1">
    <location>
        <begin position="28"/>
        <end position="323"/>
    </location>
</feature>
<evidence type="ECO:0000313" key="3">
    <source>
        <dbReference type="Proteomes" id="UP001285521"/>
    </source>
</evidence>
<organism evidence="2 3">
    <name type="scientific">Lentzea miocenica</name>
    <dbReference type="NCBI Taxonomy" id="3095431"/>
    <lineage>
        <taxon>Bacteria</taxon>
        <taxon>Bacillati</taxon>
        <taxon>Actinomycetota</taxon>
        <taxon>Actinomycetes</taxon>
        <taxon>Pseudonocardiales</taxon>
        <taxon>Pseudonocardiaceae</taxon>
        <taxon>Lentzea</taxon>
    </lineage>
</organism>
<evidence type="ECO:0000256" key="1">
    <source>
        <dbReference type="SAM" id="SignalP"/>
    </source>
</evidence>
<dbReference type="EMBL" id="JAXAVW010000002">
    <property type="protein sequence ID" value="MDX8029347.1"/>
    <property type="molecule type" value="Genomic_DNA"/>
</dbReference>
<sequence>MKHRRVIGVLFSGLVLASTAAAPHAVADPCRWIAHDLPVPDDSRYARTSGSSENNRFIVGEAKVGESSHVESGLVWDNGVLTRMTPSGWWLTAIRPTDVNNSGVVVGRQEILDQHRTVAFRYRDGAYELLDTPEGLNSQAKGVNNHGDVVGEVWQSDTPNTRHTTVWPNSGAAKTFLPGPAIGISDDGKVVQISGASGFVIDVETGQRTELPGGKQRMVFDNDRVLHPSPTGLAEWNLAGQQVATWEAGTTPWGRTSSGHVVFGAVNGVATLWQWGVHYPVDSANLPVVASAYYGDVTDEGALIGTYIPTGGDSRPARWFWCG</sequence>